<sequence length="139" mass="15116">MVTIPSQITGLNMMHSQLSGIPKLPYKYSGLNGIPSIPPVATQIPRMTHVDSIPSPIYHSSPISSPNLMRAQFFTMPLMSGGQAVTMTTPFGNSLTQSLSIKLELDNYLLWKSLLLPLFRGNGLDGIVLRAIPCPPLID</sequence>
<reference evidence="1 2" key="1">
    <citation type="submission" date="2024-01" db="EMBL/GenBank/DDBJ databases">
        <title>Genome assemblies of Stephania.</title>
        <authorList>
            <person name="Yang L."/>
        </authorList>
    </citation>
    <scope>NUCLEOTIDE SEQUENCE [LARGE SCALE GENOMIC DNA]</scope>
    <source>
        <strain evidence="1">QJT</strain>
        <tissue evidence="1">Leaf</tissue>
    </source>
</reference>
<accession>A0AAP0NRG8</accession>
<dbReference type="EMBL" id="JBBNAE010000006">
    <property type="protein sequence ID" value="KAK9116603.1"/>
    <property type="molecule type" value="Genomic_DNA"/>
</dbReference>
<name>A0AAP0NRG8_9MAGN</name>
<evidence type="ECO:0000313" key="2">
    <source>
        <dbReference type="Proteomes" id="UP001417504"/>
    </source>
</evidence>
<organism evidence="1 2">
    <name type="scientific">Stephania japonica</name>
    <dbReference type="NCBI Taxonomy" id="461633"/>
    <lineage>
        <taxon>Eukaryota</taxon>
        <taxon>Viridiplantae</taxon>
        <taxon>Streptophyta</taxon>
        <taxon>Embryophyta</taxon>
        <taxon>Tracheophyta</taxon>
        <taxon>Spermatophyta</taxon>
        <taxon>Magnoliopsida</taxon>
        <taxon>Ranunculales</taxon>
        <taxon>Menispermaceae</taxon>
        <taxon>Menispermoideae</taxon>
        <taxon>Cissampelideae</taxon>
        <taxon>Stephania</taxon>
    </lineage>
</organism>
<evidence type="ECO:0000313" key="1">
    <source>
        <dbReference type="EMBL" id="KAK9116603.1"/>
    </source>
</evidence>
<keyword evidence="2" id="KW-1185">Reference proteome</keyword>
<gene>
    <name evidence="1" type="ORF">Sjap_015550</name>
</gene>
<comment type="caution">
    <text evidence="1">The sequence shown here is derived from an EMBL/GenBank/DDBJ whole genome shotgun (WGS) entry which is preliminary data.</text>
</comment>
<proteinExistence type="predicted"/>
<dbReference type="Proteomes" id="UP001417504">
    <property type="component" value="Unassembled WGS sequence"/>
</dbReference>
<dbReference type="AlphaFoldDB" id="A0AAP0NRG8"/>
<protein>
    <recommendedName>
        <fullName evidence="3">Retrotransposon Copia-like N-terminal domain-containing protein</fullName>
    </recommendedName>
</protein>
<evidence type="ECO:0008006" key="3">
    <source>
        <dbReference type="Google" id="ProtNLM"/>
    </source>
</evidence>